<organism evidence="1 2">
    <name type="scientific">Steinernema carpocapsae</name>
    <name type="common">Entomopathogenic nematode</name>
    <dbReference type="NCBI Taxonomy" id="34508"/>
    <lineage>
        <taxon>Eukaryota</taxon>
        <taxon>Metazoa</taxon>
        <taxon>Ecdysozoa</taxon>
        <taxon>Nematoda</taxon>
        <taxon>Chromadorea</taxon>
        <taxon>Rhabditida</taxon>
        <taxon>Tylenchina</taxon>
        <taxon>Panagrolaimomorpha</taxon>
        <taxon>Strongyloidoidea</taxon>
        <taxon>Steinernematidae</taxon>
        <taxon>Steinernema</taxon>
    </lineage>
</organism>
<evidence type="ECO:0000313" key="2">
    <source>
        <dbReference type="Proteomes" id="UP000298663"/>
    </source>
</evidence>
<proteinExistence type="predicted"/>
<comment type="caution">
    <text evidence="1">The sequence shown here is derived from an EMBL/GenBank/DDBJ whole genome shotgun (WGS) entry which is preliminary data.</text>
</comment>
<keyword evidence="2" id="KW-1185">Reference proteome</keyword>
<gene>
    <name evidence="1" type="ORF">L596_022225</name>
</gene>
<name>A0A4U5ML24_STECR</name>
<sequence>MLCKNIRLHATYLKKSKTRKPKRHGQRKNVNFLARCSPYFQAQNCRIVALSSLCSASQFQFSGVDTRLLICNSCDYYGFIR</sequence>
<dbReference type="OrthoDB" id="5793380at2759"/>
<dbReference type="AlphaFoldDB" id="A0A4U5ML24"/>
<accession>A0A4U5ML24</accession>
<evidence type="ECO:0000313" key="1">
    <source>
        <dbReference type="EMBL" id="TKR70169.1"/>
    </source>
</evidence>
<dbReference type="Proteomes" id="UP000298663">
    <property type="component" value="Unassembled WGS sequence"/>
</dbReference>
<reference evidence="1 2" key="1">
    <citation type="journal article" date="2015" name="Genome Biol.">
        <title>Comparative genomics of Steinernema reveals deeply conserved gene regulatory networks.</title>
        <authorList>
            <person name="Dillman A.R."/>
            <person name="Macchietto M."/>
            <person name="Porter C.F."/>
            <person name="Rogers A."/>
            <person name="Williams B."/>
            <person name="Antoshechkin I."/>
            <person name="Lee M.M."/>
            <person name="Goodwin Z."/>
            <person name="Lu X."/>
            <person name="Lewis E.E."/>
            <person name="Goodrich-Blair H."/>
            <person name="Stock S.P."/>
            <person name="Adams B.J."/>
            <person name="Sternberg P.W."/>
            <person name="Mortazavi A."/>
        </authorList>
    </citation>
    <scope>NUCLEOTIDE SEQUENCE [LARGE SCALE GENOMIC DNA]</scope>
    <source>
        <strain evidence="1 2">ALL</strain>
    </source>
</reference>
<reference evidence="1 2" key="2">
    <citation type="journal article" date="2019" name="G3 (Bethesda)">
        <title>Hybrid Assembly of the Genome of the Entomopathogenic Nematode Steinernema carpocapsae Identifies the X-Chromosome.</title>
        <authorList>
            <person name="Serra L."/>
            <person name="Macchietto M."/>
            <person name="Macias-Munoz A."/>
            <person name="McGill C.J."/>
            <person name="Rodriguez I.M."/>
            <person name="Rodriguez B."/>
            <person name="Murad R."/>
            <person name="Mortazavi A."/>
        </authorList>
    </citation>
    <scope>NUCLEOTIDE SEQUENCE [LARGE SCALE GENOMIC DNA]</scope>
    <source>
        <strain evidence="1 2">ALL</strain>
    </source>
</reference>
<dbReference type="EMBL" id="AZBU02000007">
    <property type="protein sequence ID" value="TKR70169.1"/>
    <property type="molecule type" value="Genomic_DNA"/>
</dbReference>
<protein>
    <submittedName>
        <fullName evidence="1">Uncharacterized protein</fullName>
    </submittedName>
</protein>